<reference evidence="2" key="1">
    <citation type="submission" date="2020-04" db="EMBL/GenBank/DDBJ databases">
        <title>Nitratireductor sp. nov. isolated from mangrove soil.</title>
        <authorList>
            <person name="Ye Y."/>
        </authorList>
    </citation>
    <scope>NUCLEOTIDE SEQUENCE</scope>
    <source>
        <strain evidence="2">SY7</strain>
    </source>
</reference>
<accession>A0A5B8KXE2</accession>
<keyword evidence="2" id="KW-0489">Methyltransferase</keyword>
<organism evidence="2 3">
    <name type="scientific">Nitratireductor mangrovi</name>
    <dbReference type="NCBI Taxonomy" id="2599600"/>
    <lineage>
        <taxon>Bacteria</taxon>
        <taxon>Pseudomonadati</taxon>
        <taxon>Pseudomonadota</taxon>
        <taxon>Alphaproteobacteria</taxon>
        <taxon>Hyphomicrobiales</taxon>
        <taxon>Phyllobacteriaceae</taxon>
        <taxon>Nitratireductor</taxon>
    </lineage>
</organism>
<keyword evidence="2" id="KW-0808">Transferase</keyword>
<dbReference type="InterPro" id="IPR019734">
    <property type="entry name" value="TPR_rpt"/>
</dbReference>
<keyword evidence="3" id="KW-1185">Reference proteome</keyword>
<name>A0A5B8KXE2_9HYPH</name>
<dbReference type="SUPFAM" id="SSF48452">
    <property type="entry name" value="TPR-like"/>
    <property type="match status" value="1"/>
</dbReference>
<gene>
    <name evidence="2" type="ORF">FQ775_07675</name>
</gene>
<dbReference type="RefSeq" id="WP_146298913.1">
    <property type="nucleotide sequence ID" value="NZ_CP042301.2"/>
</dbReference>
<dbReference type="Proteomes" id="UP000321389">
    <property type="component" value="Chromosome"/>
</dbReference>
<proteinExistence type="predicted"/>
<dbReference type="SMART" id="SM00028">
    <property type="entry name" value="TPR"/>
    <property type="match status" value="1"/>
</dbReference>
<dbReference type="AlphaFoldDB" id="A0A5B8KXE2"/>
<protein>
    <submittedName>
        <fullName evidence="2">Methyltransferase domain-containing protein</fullName>
    </submittedName>
</protein>
<dbReference type="Gene3D" id="1.25.40.10">
    <property type="entry name" value="Tetratricopeptide repeat domain"/>
    <property type="match status" value="1"/>
</dbReference>
<evidence type="ECO:0000313" key="2">
    <source>
        <dbReference type="EMBL" id="QDZ00265.1"/>
    </source>
</evidence>
<dbReference type="PANTHER" id="PTHR43861">
    <property type="entry name" value="TRANS-ACONITATE 2-METHYLTRANSFERASE-RELATED"/>
    <property type="match status" value="1"/>
</dbReference>
<evidence type="ECO:0000256" key="1">
    <source>
        <dbReference type="PROSITE-ProRule" id="PRU00339"/>
    </source>
</evidence>
<dbReference type="GO" id="GO:0008168">
    <property type="term" value="F:methyltransferase activity"/>
    <property type="evidence" value="ECO:0007669"/>
    <property type="project" value="UniProtKB-KW"/>
</dbReference>
<dbReference type="KEGG" id="niy:FQ775_07675"/>
<dbReference type="PROSITE" id="PS50005">
    <property type="entry name" value="TPR"/>
    <property type="match status" value="1"/>
</dbReference>
<evidence type="ECO:0000313" key="3">
    <source>
        <dbReference type="Proteomes" id="UP000321389"/>
    </source>
</evidence>
<keyword evidence="1" id="KW-0802">TPR repeat</keyword>
<dbReference type="EMBL" id="CP042301">
    <property type="protein sequence ID" value="QDZ00265.1"/>
    <property type="molecule type" value="Genomic_DNA"/>
</dbReference>
<dbReference type="CDD" id="cd02440">
    <property type="entry name" value="AdoMet_MTases"/>
    <property type="match status" value="1"/>
</dbReference>
<dbReference type="Pfam" id="PF13489">
    <property type="entry name" value="Methyltransf_23"/>
    <property type="match status" value="1"/>
</dbReference>
<sequence length="325" mass="35628">MNSMRFSSGDLVADRRAEYAAMLHEHGDHAAAAELMHETLLLVPDWAAGWYRLGEMREASGDIEGAAQAWRRSLRIDPADRMGAALKLELIGAASAIDAVPSAFVETLFDQYADRFDASLVERLGYRAPELIMAALQEAGAERFAHVIDLGCGTGLMGERLRAVSSFIEGNDISRGMLKKAETKRIYDRLWREDLQTFAPGARRADLAVAADVLIYLGALDRLLDAVAAMVLPGGLFAFSVESHDGPEPVLLRPSRRYAHHRAFVEAQLVRAGFEIEVMRSATLRQDRGEPVEGLIVVARLALKPTVETFAAPFVTDEEQPAALN</sequence>
<dbReference type="Gene3D" id="3.40.50.150">
    <property type="entry name" value="Vaccinia Virus protein VP39"/>
    <property type="match status" value="1"/>
</dbReference>
<dbReference type="InterPro" id="IPR029063">
    <property type="entry name" value="SAM-dependent_MTases_sf"/>
</dbReference>
<dbReference type="InterPro" id="IPR011990">
    <property type="entry name" value="TPR-like_helical_dom_sf"/>
</dbReference>
<feature type="repeat" description="TPR" evidence="1">
    <location>
        <begin position="47"/>
        <end position="80"/>
    </location>
</feature>
<dbReference type="GO" id="GO:0032259">
    <property type="term" value="P:methylation"/>
    <property type="evidence" value="ECO:0007669"/>
    <property type="project" value="UniProtKB-KW"/>
</dbReference>
<dbReference type="SUPFAM" id="SSF53335">
    <property type="entry name" value="S-adenosyl-L-methionine-dependent methyltransferases"/>
    <property type="match status" value="1"/>
</dbReference>
<dbReference type="OrthoDB" id="465636at2"/>